<feature type="transmembrane region" description="Helical" evidence="5">
    <location>
        <begin position="73"/>
        <end position="93"/>
    </location>
</feature>
<evidence type="ECO:0000256" key="3">
    <source>
        <dbReference type="ARBA" id="ARBA00022989"/>
    </source>
</evidence>
<feature type="transmembrane region" description="Helical" evidence="5">
    <location>
        <begin position="49"/>
        <end position="67"/>
    </location>
</feature>
<dbReference type="AlphaFoldDB" id="A0A1Q8SN72"/>
<evidence type="ECO:0000256" key="5">
    <source>
        <dbReference type="SAM" id="Phobius"/>
    </source>
</evidence>
<dbReference type="EMBL" id="MSDO01000028">
    <property type="protein sequence ID" value="OLO02875.1"/>
    <property type="molecule type" value="Genomic_DNA"/>
</dbReference>
<evidence type="ECO:0000313" key="7">
    <source>
        <dbReference type="Proteomes" id="UP000186878"/>
    </source>
</evidence>
<keyword evidence="4 5" id="KW-0472">Membrane</keyword>
<feature type="transmembrane region" description="Helical" evidence="5">
    <location>
        <begin position="20"/>
        <end position="37"/>
    </location>
</feature>
<evidence type="ECO:0000256" key="2">
    <source>
        <dbReference type="ARBA" id="ARBA00022692"/>
    </source>
</evidence>
<evidence type="ECO:0000256" key="1">
    <source>
        <dbReference type="ARBA" id="ARBA00004141"/>
    </source>
</evidence>
<organism evidence="6 7">
    <name type="scientific">Salinicola socius</name>
    <dbReference type="NCBI Taxonomy" id="404433"/>
    <lineage>
        <taxon>Bacteria</taxon>
        <taxon>Pseudomonadati</taxon>
        <taxon>Pseudomonadota</taxon>
        <taxon>Gammaproteobacteria</taxon>
        <taxon>Oceanospirillales</taxon>
        <taxon>Halomonadaceae</taxon>
        <taxon>Salinicola</taxon>
    </lineage>
</organism>
<feature type="transmembrane region" description="Helical" evidence="5">
    <location>
        <begin position="191"/>
        <end position="209"/>
    </location>
</feature>
<dbReference type="Proteomes" id="UP000186878">
    <property type="component" value="Unassembled WGS sequence"/>
</dbReference>
<dbReference type="PANTHER" id="PTHR30249:SF0">
    <property type="entry name" value="PLASTIDAL GLYCOLATE_GLYCERATE TRANSLOCATOR 1, CHLOROPLASTIC"/>
    <property type="match status" value="1"/>
</dbReference>
<proteinExistence type="predicted"/>
<comment type="caution">
    <text evidence="6">The sequence shown here is derived from an EMBL/GenBank/DDBJ whole genome shotgun (WGS) entry which is preliminary data.</text>
</comment>
<keyword evidence="3 5" id="KW-1133">Transmembrane helix</keyword>
<evidence type="ECO:0008006" key="8">
    <source>
        <dbReference type="Google" id="ProtNLM"/>
    </source>
</evidence>
<dbReference type="OrthoDB" id="9811701at2"/>
<dbReference type="Pfam" id="PF04172">
    <property type="entry name" value="LrgB"/>
    <property type="match status" value="1"/>
</dbReference>
<keyword evidence="7" id="KW-1185">Reference proteome</keyword>
<feature type="transmembrane region" description="Helical" evidence="5">
    <location>
        <begin position="215"/>
        <end position="241"/>
    </location>
</feature>
<dbReference type="RefSeq" id="WP_075571415.1">
    <property type="nucleotide sequence ID" value="NZ_MSDO01000028.1"/>
</dbReference>
<gene>
    <name evidence="6" type="ORF">BTW07_17255</name>
</gene>
<dbReference type="GO" id="GO:0016020">
    <property type="term" value="C:membrane"/>
    <property type="evidence" value="ECO:0007669"/>
    <property type="project" value="UniProtKB-SubCell"/>
</dbReference>
<sequence>MNEWLDRLSQLPQQWFESPIAAIALTLGAYFFGVRLFKLLRRPTWCPPMLIAAIGIATVIALLPIGIDDYNRGASWLMLLLGPATVALAVPLYQQLPQIRALWKPILMTLPLSATLAACYAVLIAAIMGAPQDVLASLAPKSVTSPIALSLAEELGGSRALLMGALLTTGVTAIFGVEWLSRMLRIRDPRLIGLALGINGHALGTVRAFEISGVAGAFASLGMSLTGAFTAIVLPLVWHLFY</sequence>
<feature type="transmembrane region" description="Helical" evidence="5">
    <location>
        <begin position="160"/>
        <end position="179"/>
    </location>
</feature>
<feature type="transmembrane region" description="Helical" evidence="5">
    <location>
        <begin position="105"/>
        <end position="128"/>
    </location>
</feature>
<dbReference type="STRING" id="404433.BTW07_17255"/>
<evidence type="ECO:0000313" key="6">
    <source>
        <dbReference type="EMBL" id="OLO02875.1"/>
    </source>
</evidence>
<comment type="subcellular location">
    <subcellularLocation>
        <location evidence="1">Membrane</location>
        <topology evidence="1">Multi-pass membrane protein</topology>
    </subcellularLocation>
</comment>
<evidence type="ECO:0000256" key="4">
    <source>
        <dbReference type="ARBA" id="ARBA00023136"/>
    </source>
</evidence>
<dbReference type="InterPro" id="IPR007300">
    <property type="entry name" value="CidB/LrgB"/>
</dbReference>
<name>A0A1Q8SN72_9GAMM</name>
<accession>A0A1Q8SN72</accession>
<reference evidence="6 7" key="1">
    <citation type="submission" date="2016-12" db="EMBL/GenBank/DDBJ databases">
        <title>Draft genome sequences of strains Salinicola socius SMB35, Salinicola sp. MH3R3-1 and Chromohalobacter sp. SMB17 from the Verkhnekamsk potash mining region of Russia.</title>
        <authorList>
            <person name="Mavrodi D.V."/>
            <person name="Olsson B.E."/>
            <person name="Korsakova E.S."/>
            <person name="Pyankova A."/>
            <person name="Mavrodi O.V."/>
            <person name="Plotnikova E.G."/>
        </authorList>
    </citation>
    <scope>NUCLEOTIDE SEQUENCE [LARGE SCALE GENOMIC DNA]</scope>
    <source>
        <strain evidence="6 7">SMB35</strain>
    </source>
</reference>
<protein>
    <recommendedName>
        <fullName evidence="8">LrgB family protein</fullName>
    </recommendedName>
</protein>
<dbReference type="PANTHER" id="PTHR30249">
    <property type="entry name" value="PUTATIVE SEROTONIN TRANSPORTER"/>
    <property type="match status" value="1"/>
</dbReference>
<keyword evidence="2 5" id="KW-0812">Transmembrane</keyword>